<keyword evidence="4" id="KW-1185">Reference proteome</keyword>
<dbReference type="EMBL" id="CP089984">
    <property type="protein sequence ID" value="WXB17409.1"/>
    <property type="molecule type" value="Genomic_DNA"/>
</dbReference>
<feature type="compositionally biased region" description="Low complexity" evidence="1">
    <location>
        <begin position="22"/>
        <end position="36"/>
    </location>
</feature>
<protein>
    <recommendedName>
        <fullName evidence="5">Tetratricopeptide repeat protein</fullName>
    </recommendedName>
</protein>
<keyword evidence="2" id="KW-0812">Transmembrane</keyword>
<dbReference type="Proteomes" id="UP001370348">
    <property type="component" value="Chromosome"/>
</dbReference>
<organism evidence="3 4">
    <name type="scientific">Pendulispora albinea</name>
    <dbReference type="NCBI Taxonomy" id="2741071"/>
    <lineage>
        <taxon>Bacteria</taxon>
        <taxon>Pseudomonadati</taxon>
        <taxon>Myxococcota</taxon>
        <taxon>Myxococcia</taxon>
        <taxon>Myxococcales</taxon>
        <taxon>Sorangiineae</taxon>
        <taxon>Pendulisporaceae</taxon>
        <taxon>Pendulispora</taxon>
    </lineage>
</organism>
<dbReference type="InterPro" id="IPR011990">
    <property type="entry name" value="TPR-like_helical_dom_sf"/>
</dbReference>
<gene>
    <name evidence="3" type="ORF">LZC94_09015</name>
</gene>
<sequence length="338" mass="34777">MGNGAVHAQSPTATGAAPKSVDPPGDARPPARGAAAFDQGQAAWGRGDFDVAEAQLREAIEKGGLGRKDFLKAYIYLGSARAVLNKPQHAAAAFRIAASLDPSFRVPSEAGKKAARVAEAARRQRFPAPSIRAEAPSEIPPGRPFRVEVSLVSHPARTAGPSALVLLRAALHVSDGLTNGYTIDQAAGGHVSFDVPEKMATEGAHLFVRASGLDDHGNELVASEIQVHVTGAAPGEVAQKGPIPLAPEAVPPPPAPVAKMPRAGVIDARFSAPPPAADKADKDRGASSKGFWSTPWPYILGGAVLAGAGAGAYFLLRPSDQVTVTPVQVQSLQAQASP</sequence>
<evidence type="ECO:0000313" key="3">
    <source>
        <dbReference type="EMBL" id="WXB17409.1"/>
    </source>
</evidence>
<proteinExistence type="predicted"/>
<dbReference type="Gene3D" id="1.25.40.10">
    <property type="entry name" value="Tetratricopeptide repeat domain"/>
    <property type="match status" value="1"/>
</dbReference>
<dbReference type="RefSeq" id="WP_394827041.1">
    <property type="nucleotide sequence ID" value="NZ_CP089984.1"/>
</dbReference>
<reference evidence="3 4" key="1">
    <citation type="submission" date="2021-12" db="EMBL/GenBank/DDBJ databases">
        <title>Discovery of the Pendulisporaceae a myxobacterial family with distinct sporulation behavior and unique specialized metabolism.</title>
        <authorList>
            <person name="Garcia R."/>
            <person name="Popoff A."/>
            <person name="Bader C.D."/>
            <person name="Loehr J."/>
            <person name="Walesch S."/>
            <person name="Walt C."/>
            <person name="Boldt J."/>
            <person name="Bunk B."/>
            <person name="Haeckl F.J.F.P.J."/>
            <person name="Gunesch A.P."/>
            <person name="Birkelbach J."/>
            <person name="Nuebel U."/>
            <person name="Pietschmann T."/>
            <person name="Bach T."/>
            <person name="Mueller R."/>
        </authorList>
    </citation>
    <scope>NUCLEOTIDE SEQUENCE [LARGE SCALE GENOMIC DNA]</scope>
    <source>
        <strain evidence="3 4">MSr11954</strain>
    </source>
</reference>
<evidence type="ECO:0008006" key="5">
    <source>
        <dbReference type="Google" id="ProtNLM"/>
    </source>
</evidence>
<name>A0ABZ2M2I6_9BACT</name>
<evidence type="ECO:0000313" key="4">
    <source>
        <dbReference type="Proteomes" id="UP001370348"/>
    </source>
</evidence>
<keyword evidence="2" id="KW-0472">Membrane</keyword>
<feature type="region of interest" description="Disordered" evidence="1">
    <location>
        <begin position="1"/>
        <end position="39"/>
    </location>
</feature>
<keyword evidence="2" id="KW-1133">Transmembrane helix</keyword>
<feature type="transmembrane region" description="Helical" evidence="2">
    <location>
        <begin position="296"/>
        <end position="316"/>
    </location>
</feature>
<dbReference type="SUPFAM" id="SSF48452">
    <property type="entry name" value="TPR-like"/>
    <property type="match status" value="1"/>
</dbReference>
<evidence type="ECO:0000256" key="1">
    <source>
        <dbReference type="SAM" id="MobiDB-lite"/>
    </source>
</evidence>
<accession>A0ABZ2M2I6</accession>
<evidence type="ECO:0000256" key="2">
    <source>
        <dbReference type="SAM" id="Phobius"/>
    </source>
</evidence>